<evidence type="ECO:0000313" key="5">
    <source>
        <dbReference type="EMBL" id="QJW98203.1"/>
    </source>
</evidence>
<dbReference type="NCBIfam" id="NF007214">
    <property type="entry name" value="PRK09636.1"/>
    <property type="match status" value="1"/>
</dbReference>
<evidence type="ECO:0000259" key="2">
    <source>
        <dbReference type="Pfam" id="PF04542"/>
    </source>
</evidence>
<keyword evidence="6" id="KW-1185">Reference proteome</keyword>
<evidence type="ECO:0000313" key="6">
    <source>
        <dbReference type="Proteomes" id="UP000503447"/>
    </source>
</evidence>
<dbReference type="AlphaFoldDB" id="A0A6M5YYB3"/>
<evidence type="ECO:0000259" key="3">
    <source>
        <dbReference type="Pfam" id="PF08281"/>
    </source>
</evidence>
<dbReference type="Pfam" id="PF08281">
    <property type="entry name" value="Sigma70_r4_2"/>
    <property type="match status" value="1"/>
</dbReference>
<feature type="domain" description="RNA polymerase sigma-70 region 2" evidence="2">
    <location>
        <begin position="12"/>
        <end position="70"/>
    </location>
</feature>
<dbReference type="InterPro" id="IPR052704">
    <property type="entry name" value="ECF_Sigma-70_Domain"/>
</dbReference>
<dbReference type="GO" id="GO:0006352">
    <property type="term" value="P:DNA-templated transcription initiation"/>
    <property type="evidence" value="ECO:0007669"/>
    <property type="project" value="InterPro"/>
</dbReference>
<dbReference type="Proteomes" id="UP000503447">
    <property type="component" value="Chromosome"/>
</dbReference>
<dbReference type="InterPro" id="IPR007627">
    <property type="entry name" value="RNA_pol_sigma70_r2"/>
</dbReference>
<dbReference type="InterPro" id="IPR013249">
    <property type="entry name" value="RNA_pol_sigma70_r4_t2"/>
</dbReference>
<comment type="subunit">
    <text evidence="1">Interacts transiently with the RNA polymerase catalytic core formed by RpoA, RpoB, RpoC and RpoZ (2 alpha, 1 beta, 1 beta' and 1 omega subunit) to form the RNA polymerase holoenzyme that can initiate transcription.</text>
</comment>
<proteinExistence type="predicted"/>
<dbReference type="InterPro" id="IPR013324">
    <property type="entry name" value="RNA_pol_sigma_r3/r4-like"/>
</dbReference>
<dbReference type="SUPFAM" id="SSF88946">
    <property type="entry name" value="Sigma2 domain of RNA polymerase sigma factors"/>
    <property type="match status" value="1"/>
</dbReference>
<organism evidence="5 6">
    <name type="scientific">Frigoriglobus tundricola</name>
    <dbReference type="NCBI Taxonomy" id="2774151"/>
    <lineage>
        <taxon>Bacteria</taxon>
        <taxon>Pseudomonadati</taxon>
        <taxon>Planctomycetota</taxon>
        <taxon>Planctomycetia</taxon>
        <taxon>Gemmatales</taxon>
        <taxon>Gemmataceae</taxon>
        <taxon>Frigoriglobus</taxon>
    </lineage>
</organism>
<dbReference type="SUPFAM" id="SSF54427">
    <property type="entry name" value="NTF2-like"/>
    <property type="match status" value="1"/>
</dbReference>
<protein>
    <submittedName>
        <fullName evidence="5">RNA polymerase sigma-70 factor</fullName>
    </submittedName>
</protein>
<dbReference type="GO" id="GO:0016987">
    <property type="term" value="F:sigma factor activity"/>
    <property type="evidence" value="ECO:0007669"/>
    <property type="project" value="InterPro"/>
</dbReference>
<dbReference type="Pfam" id="PF04542">
    <property type="entry name" value="Sigma70_r2"/>
    <property type="match status" value="1"/>
</dbReference>
<dbReference type="EMBL" id="CP053452">
    <property type="protein sequence ID" value="QJW98203.1"/>
    <property type="molecule type" value="Genomic_DNA"/>
</dbReference>
<dbReference type="InterPro" id="IPR013325">
    <property type="entry name" value="RNA_pol_sigma_r2"/>
</dbReference>
<dbReference type="Pfam" id="PF12680">
    <property type="entry name" value="SnoaL_2"/>
    <property type="match status" value="1"/>
</dbReference>
<name>A0A6M5YYB3_9BACT</name>
<dbReference type="NCBIfam" id="TIGR02937">
    <property type="entry name" value="sigma70-ECF"/>
    <property type="match status" value="1"/>
</dbReference>
<dbReference type="Gene3D" id="3.10.450.50">
    <property type="match status" value="1"/>
</dbReference>
<evidence type="ECO:0000256" key="1">
    <source>
        <dbReference type="ARBA" id="ARBA00011344"/>
    </source>
</evidence>
<dbReference type="PANTHER" id="PTHR30173">
    <property type="entry name" value="SIGMA 19 FACTOR"/>
    <property type="match status" value="1"/>
</dbReference>
<dbReference type="RefSeq" id="WP_171473434.1">
    <property type="nucleotide sequence ID" value="NZ_CP053452.2"/>
</dbReference>
<gene>
    <name evidence="5" type="ORF">FTUN_5784</name>
</gene>
<feature type="domain" description="RNA polymerase sigma factor 70 region 4 type 2" evidence="3">
    <location>
        <begin position="99"/>
        <end position="151"/>
    </location>
</feature>
<feature type="domain" description="SnoaL-like" evidence="4">
    <location>
        <begin position="170"/>
        <end position="240"/>
    </location>
</feature>
<evidence type="ECO:0000259" key="4">
    <source>
        <dbReference type="Pfam" id="PF12680"/>
    </source>
</evidence>
<accession>A0A6M5YYB3</accession>
<reference evidence="6" key="1">
    <citation type="submission" date="2020-05" db="EMBL/GenBank/DDBJ databases">
        <title>Frigoriglobus tundricola gen. nov., sp. nov., a psychrotolerant cellulolytic planctomycete of the family Gemmataceae with two divergent copies of 16S rRNA gene.</title>
        <authorList>
            <person name="Kulichevskaya I.S."/>
            <person name="Ivanova A.A."/>
            <person name="Naumoff D.G."/>
            <person name="Beletsky A.V."/>
            <person name="Rijpstra W.I.C."/>
            <person name="Sinninghe Damste J.S."/>
            <person name="Mardanov A.V."/>
            <person name="Ravin N.V."/>
            <person name="Dedysh S.N."/>
        </authorList>
    </citation>
    <scope>NUCLEOTIDE SEQUENCE [LARGE SCALE GENOMIC DNA]</scope>
    <source>
        <strain evidence="6">PL17</strain>
    </source>
</reference>
<dbReference type="Gene3D" id="1.10.1740.10">
    <property type="match status" value="1"/>
</dbReference>
<dbReference type="PANTHER" id="PTHR30173:SF36">
    <property type="entry name" value="ECF RNA POLYMERASE SIGMA FACTOR SIGJ"/>
    <property type="match status" value="1"/>
</dbReference>
<dbReference type="KEGG" id="ftj:FTUN_5784"/>
<dbReference type="InterPro" id="IPR014284">
    <property type="entry name" value="RNA_pol_sigma-70_dom"/>
</dbReference>
<dbReference type="InterPro" id="IPR036388">
    <property type="entry name" value="WH-like_DNA-bd_sf"/>
</dbReference>
<dbReference type="Gene3D" id="1.10.10.10">
    <property type="entry name" value="Winged helix-like DNA-binding domain superfamily/Winged helix DNA-binding domain"/>
    <property type="match status" value="1"/>
</dbReference>
<dbReference type="SUPFAM" id="SSF88659">
    <property type="entry name" value="Sigma3 and sigma4 domains of RNA polymerase sigma factors"/>
    <property type="match status" value="1"/>
</dbReference>
<dbReference type="InterPro" id="IPR037401">
    <property type="entry name" value="SnoaL-like"/>
</dbReference>
<sequence length="284" mass="31240">MNIDPAILLGLQPRMMSVAYRMLGSVADAEDAVQDAFVRLQTAQGVNSPEGFLIRTTTRLCIDRLRERRRKEYVGPWVPEPVETRAGTRDAVLSASLTQAFLMLLERLTPDERAAFLLRTVFDYEYTEIGGVLGKGDAAVRQLVSRARGRLELDDDRRFPVSIARADGLAERFVAACRTGDVKAVEAMLAEDAEAHSDGGGKVSAARVVIRGRDKVARFLTGVFRKRWFQEVGMTTVNGEPGLVFRSGGTVVSVLSVRIEGNVRAVYITVNPDKLGRWAAAEVE</sequence>
<dbReference type="GO" id="GO:0003677">
    <property type="term" value="F:DNA binding"/>
    <property type="evidence" value="ECO:0007669"/>
    <property type="project" value="InterPro"/>
</dbReference>
<dbReference type="InterPro" id="IPR032710">
    <property type="entry name" value="NTF2-like_dom_sf"/>
</dbReference>